<dbReference type="PANTHER" id="PTHR43004:SF19">
    <property type="entry name" value="BINDING MONOOXYGENASE, PUTATIVE (JCVI)-RELATED"/>
    <property type="match status" value="1"/>
</dbReference>
<organism evidence="6 7">
    <name type="scientific">Actinomadura parmotrematis</name>
    <dbReference type="NCBI Taxonomy" id="2864039"/>
    <lineage>
        <taxon>Bacteria</taxon>
        <taxon>Bacillati</taxon>
        <taxon>Actinomycetota</taxon>
        <taxon>Actinomycetes</taxon>
        <taxon>Streptosporangiales</taxon>
        <taxon>Thermomonosporaceae</taxon>
        <taxon>Actinomadura</taxon>
    </lineage>
</organism>
<dbReference type="Gene3D" id="3.40.30.120">
    <property type="match status" value="1"/>
</dbReference>
<evidence type="ECO:0000256" key="4">
    <source>
        <dbReference type="SAM" id="MobiDB-lite"/>
    </source>
</evidence>
<evidence type="ECO:0000313" key="6">
    <source>
        <dbReference type="EMBL" id="MBW8487222.1"/>
    </source>
</evidence>
<dbReference type="GO" id="GO:0004497">
    <property type="term" value="F:monooxygenase activity"/>
    <property type="evidence" value="ECO:0007669"/>
    <property type="project" value="UniProtKB-KW"/>
</dbReference>
<keyword evidence="6" id="KW-0503">Monooxygenase</keyword>
<dbReference type="InterPro" id="IPR036188">
    <property type="entry name" value="FAD/NAD-bd_sf"/>
</dbReference>
<dbReference type="PANTHER" id="PTHR43004">
    <property type="entry name" value="TRK SYSTEM POTASSIUM UPTAKE PROTEIN"/>
    <property type="match status" value="1"/>
</dbReference>
<dbReference type="Pfam" id="PF01494">
    <property type="entry name" value="FAD_binding_3"/>
    <property type="match status" value="1"/>
</dbReference>
<dbReference type="EMBL" id="JAIBOA010000031">
    <property type="protein sequence ID" value="MBW8487222.1"/>
    <property type="molecule type" value="Genomic_DNA"/>
</dbReference>
<evidence type="ECO:0000256" key="1">
    <source>
        <dbReference type="ARBA" id="ARBA00001974"/>
    </source>
</evidence>
<gene>
    <name evidence="6" type="ORF">K1Y72_33020</name>
</gene>
<keyword evidence="7" id="KW-1185">Reference proteome</keyword>
<proteinExistence type="predicted"/>
<dbReference type="Pfam" id="PF21274">
    <property type="entry name" value="Rng_hyd_C"/>
    <property type="match status" value="1"/>
</dbReference>
<dbReference type="Gene3D" id="3.30.9.10">
    <property type="entry name" value="D-Amino Acid Oxidase, subunit A, domain 2"/>
    <property type="match status" value="1"/>
</dbReference>
<comment type="caution">
    <text evidence="6">The sequence shown here is derived from an EMBL/GenBank/DDBJ whole genome shotgun (WGS) entry which is preliminary data.</text>
</comment>
<evidence type="ECO:0000256" key="2">
    <source>
        <dbReference type="ARBA" id="ARBA00022630"/>
    </source>
</evidence>
<sequence>MTDALPDRTPVLIAGGGPVGLALAVELGHHGVPCTVVEARGEVSWLRPRAKTTSTRTMEHLRRWGLARELRERAPLPVEWSDAAVFCTGLTGREITRFTGCLGLDLAGAHLAAEPGQQAPQPLVEDLLRAAAGPRLATGRRVVGVERDGAGARVEVLDAAGARSTVRADYVVGCEGGRSVVRNALGARYEGVDTSRPNLSVVFRAPGLAARVPFGPAVHYWVLNPEQPGLVGRLDLDGTWWCIAQGVDPRTDRRDPAEIVHAVLGTDEPVEILATDAWRARMLLADRYGDGRLFIAGDAAHQNPPWGGHGFNTGIGDAVNLGWKLAAVINGWAPPALLDSYEGERRPIAAQTIDEATANMSTLAPELSDPRLLGPDEEFALALPAVAAAVQATKAREFHSLPLTLGYHYAGSPLVAEEPAASGEDGGDAREYRPTAAPGHRLPHRWIGPGDSLYDRLGKGFTLLADRSSPAAGTFAKAAEAEGIPLTVVDLAALPAGVPWAELFGAELVLVRPDQHVAWRGGSADDAEAVLRRAVGH</sequence>
<name>A0ABS7G3C6_9ACTN</name>
<dbReference type="InterPro" id="IPR050641">
    <property type="entry name" value="RIFMO-like"/>
</dbReference>
<evidence type="ECO:0000256" key="3">
    <source>
        <dbReference type="ARBA" id="ARBA00022827"/>
    </source>
</evidence>
<dbReference type="NCBIfam" id="NF004780">
    <property type="entry name" value="PRK06126.1"/>
    <property type="match status" value="1"/>
</dbReference>
<dbReference type="RefSeq" id="WP_220170457.1">
    <property type="nucleotide sequence ID" value="NZ_JAIBOA010000031.1"/>
</dbReference>
<feature type="domain" description="FAD-binding" evidence="5">
    <location>
        <begin position="8"/>
        <end position="355"/>
    </location>
</feature>
<keyword evidence="6" id="KW-0560">Oxidoreductase</keyword>
<reference evidence="6 7" key="1">
    <citation type="submission" date="2021-07" db="EMBL/GenBank/DDBJ databases">
        <title>Actinomadura sp. PM05-2 isolated from lichen.</title>
        <authorList>
            <person name="Somphong A."/>
            <person name="Phongsopitanun W."/>
            <person name="Tanasupawat S."/>
            <person name="Peongsungnone V."/>
        </authorList>
    </citation>
    <scope>NUCLEOTIDE SEQUENCE [LARGE SCALE GENOMIC DNA]</scope>
    <source>
        <strain evidence="6 7">PM05-2</strain>
    </source>
</reference>
<dbReference type="Gene3D" id="3.50.50.60">
    <property type="entry name" value="FAD/NAD(P)-binding domain"/>
    <property type="match status" value="1"/>
</dbReference>
<accession>A0ABS7G3C6</accession>
<dbReference type="InterPro" id="IPR002938">
    <property type="entry name" value="FAD-bd"/>
</dbReference>
<keyword evidence="2" id="KW-0285">Flavoprotein</keyword>
<dbReference type="Proteomes" id="UP000774570">
    <property type="component" value="Unassembled WGS sequence"/>
</dbReference>
<keyword evidence="3" id="KW-0274">FAD</keyword>
<dbReference type="PRINTS" id="PR00420">
    <property type="entry name" value="RNGMNOXGNASE"/>
</dbReference>
<feature type="region of interest" description="Disordered" evidence="4">
    <location>
        <begin position="418"/>
        <end position="441"/>
    </location>
</feature>
<evidence type="ECO:0000259" key="5">
    <source>
        <dbReference type="Pfam" id="PF01494"/>
    </source>
</evidence>
<comment type="cofactor">
    <cofactor evidence="1">
        <name>FAD</name>
        <dbReference type="ChEBI" id="CHEBI:57692"/>
    </cofactor>
</comment>
<dbReference type="SUPFAM" id="SSF51905">
    <property type="entry name" value="FAD/NAD(P)-binding domain"/>
    <property type="match status" value="1"/>
</dbReference>
<protein>
    <submittedName>
        <fullName evidence="6">FAD-dependent monooxygenase</fullName>
    </submittedName>
</protein>
<evidence type="ECO:0000313" key="7">
    <source>
        <dbReference type="Proteomes" id="UP000774570"/>
    </source>
</evidence>